<dbReference type="PRINTS" id="PR00740">
    <property type="entry name" value="GLHYDRLASE27"/>
</dbReference>
<dbReference type="GO" id="GO:0009311">
    <property type="term" value="P:oligosaccharide metabolic process"/>
    <property type="evidence" value="ECO:0007669"/>
    <property type="project" value="TreeGrafter"/>
</dbReference>
<evidence type="ECO:0000256" key="11">
    <source>
        <dbReference type="ARBA" id="ARBA00023295"/>
    </source>
</evidence>
<comment type="function">
    <text evidence="2">Hydrolyzes a variety of simple alpha-D-galactoside as well as more complex molecules such as oligosaccharides and polysaccharides.</text>
</comment>
<keyword evidence="8 12" id="KW-0378">Hydrolase</keyword>
<dbReference type="SUPFAM" id="SSF51445">
    <property type="entry name" value="(Trans)glycosidases"/>
    <property type="match status" value="1"/>
</dbReference>
<keyword evidence="7" id="KW-0732">Signal</keyword>
<dbReference type="GO" id="GO:0004557">
    <property type="term" value="F:alpha-galactosidase activity"/>
    <property type="evidence" value="ECO:0007669"/>
    <property type="project" value="UniProtKB-EC"/>
</dbReference>
<keyword evidence="6" id="KW-0964">Secreted</keyword>
<dbReference type="Pfam" id="PF16499">
    <property type="entry name" value="Melibiase_2"/>
    <property type="match status" value="1"/>
</dbReference>
<dbReference type="InterPro" id="IPR013780">
    <property type="entry name" value="Glyco_hydro_b"/>
</dbReference>
<evidence type="ECO:0000256" key="2">
    <source>
        <dbReference type="ARBA" id="ARBA00003969"/>
    </source>
</evidence>
<comment type="caution">
    <text evidence="14">The sequence shown here is derived from an EMBL/GenBank/DDBJ whole genome shotgun (WGS) entry which is preliminary data.</text>
</comment>
<evidence type="ECO:0000259" key="13">
    <source>
        <dbReference type="Pfam" id="PF17801"/>
    </source>
</evidence>
<organism evidence="14 15">
    <name type="scientific">Chrysophaeum taylorii</name>
    <dbReference type="NCBI Taxonomy" id="2483200"/>
    <lineage>
        <taxon>Eukaryota</taxon>
        <taxon>Sar</taxon>
        <taxon>Stramenopiles</taxon>
        <taxon>Ochrophyta</taxon>
        <taxon>Pelagophyceae</taxon>
        <taxon>Pelagomonadales</taxon>
        <taxon>Pelagomonadaceae</taxon>
        <taxon>Chrysophaeum</taxon>
    </lineage>
</organism>
<dbReference type="Gene3D" id="2.60.40.1180">
    <property type="entry name" value="Golgi alpha-mannosidase II"/>
    <property type="match status" value="1"/>
</dbReference>
<evidence type="ECO:0000313" key="15">
    <source>
        <dbReference type="Proteomes" id="UP001230188"/>
    </source>
</evidence>
<dbReference type="SUPFAM" id="SSF51011">
    <property type="entry name" value="Glycosyl hydrolase domain"/>
    <property type="match status" value="1"/>
</dbReference>
<keyword evidence="15" id="KW-1185">Reference proteome</keyword>
<dbReference type="PANTHER" id="PTHR11452:SF83">
    <property type="entry name" value="ALPHA-GALACTOSIDASE"/>
    <property type="match status" value="1"/>
</dbReference>
<dbReference type="Pfam" id="PF17801">
    <property type="entry name" value="Melibiase_C"/>
    <property type="match status" value="1"/>
</dbReference>
<evidence type="ECO:0000313" key="14">
    <source>
        <dbReference type="EMBL" id="KAJ8611949.1"/>
    </source>
</evidence>
<evidence type="ECO:0000256" key="9">
    <source>
        <dbReference type="ARBA" id="ARBA00023157"/>
    </source>
</evidence>
<dbReference type="PROSITE" id="PS00512">
    <property type="entry name" value="ALPHA_GALACTOSIDASE"/>
    <property type="match status" value="1"/>
</dbReference>
<evidence type="ECO:0000256" key="4">
    <source>
        <dbReference type="ARBA" id="ARBA00009743"/>
    </source>
</evidence>
<sequence length="405" mass="44293">MAVVLPPMGWMSWEVFRCNIDCSEDPSNCIGEVLYMEMGDALVQGGYLDAGYKTVSIDDCWEATNRVNGSLVMDPKRFPNGPLALSTYLHERGVNFGIYSDEGRETCEGYPGSGGYEQVDAATFARWGVDYLKYDGCNDVRGYETGYPSMGAALAQTGRNITFSCSWPAYLGDNETEKPYAAIVAAGCALWRNWHDIQCSWDSLVRIIDHWGNYSAALAAVAAPGRFNDPDMLLVGNECITIDEARAQFAIWCIVAAPLIMGNDLRNVSVAARALLLNDEAIAINQDPAVFAGGRLTPFGDTEIWTRPLLSGDLAVALLNKGPSVATMDLNITQVDWKGGSALVRDVFERQDIGTTTHDDVLAFAVAPHDVALLRLSSAPVMMRSPPHKSSFFLRKNSQRYPDNS</sequence>
<evidence type="ECO:0000256" key="10">
    <source>
        <dbReference type="ARBA" id="ARBA00023180"/>
    </source>
</evidence>
<accession>A0AAD7ULZ3</accession>
<dbReference type="InterPro" id="IPR002241">
    <property type="entry name" value="Glyco_hydro_27"/>
</dbReference>
<dbReference type="GO" id="GO:0005576">
    <property type="term" value="C:extracellular region"/>
    <property type="evidence" value="ECO:0007669"/>
    <property type="project" value="UniProtKB-SubCell"/>
</dbReference>
<dbReference type="EMBL" id="JAQMWT010000059">
    <property type="protein sequence ID" value="KAJ8611949.1"/>
    <property type="molecule type" value="Genomic_DNA"/>
</dbReference>
<dbReference type="PANTHER" id="PTHR11452">
    <property type="entry name" value="ALPHA-GALACTOSIDASE/ALPHA-N-ACETYLGALACTOSAMINIDASE"/>
    <property type="match status" value="1"/>
</dbReference>
<dbReference type="InterPro" id="IPR013785">
    <property type="entry name" value="Aldolase_TIM"/>
</dbReference>
<dbReference type="AlphaFoldDB" id="A0AAD7ULZ3"/>
<dbReference type="InterPro" id="IPR017853">
    <property type="entry name" value="GH"/>
</dbReference>
<dbReference type="GO" id="GO:0016139">
    <property type="term" value="P:glycoside catabolic process"/>
    <property type="evidence" value="ECO:0007669"/>
    <property type="project" value="TreeGrafter"/>
</dbReference>
<feature type="domain" description="Alpha galactosidase C-terminal" evidence="13">
    <location>
        <begin position="300"/>
        <end position="376"/>
    </location>
</feature>
<evidence type="ECO:0000256" key="6">
    <source>
        <dbReference type="ARBA" id="ARBA00022525"/>
    </source>
</evidence>
<dbReference type="Proteomes" id="UP001230188">
    <property type="component" value="Unassembled WGS sequence"/>
</dbReference>
<keyword evidence="9 12" id="KW-1015">Disulfide bond</keyword>
<dbReference type="FunFam" id="3.20.20.70:FF:000177">
    <property type="entry name" value="Alpha-galactosidase"/>
    <property type="match status" value="1"/>
</dbReference>
<gene>
    <name evidence="14" type="ORF">CTAYLR_004387</name>
</gene>
<name>A0AAD7ULZ3_9STRA</name>
<comment type="catalytic activity">
    <reaction evidence="1 12">
        <text>Hydrolysis of terminal, non-reducing alpha-D-galactose residues in alpha-D-galactosides, including galactose oligosaccharides, galactomannans and galactolipids.</text>
        <dbReference type="EC" id="3.2.1.22"/>
    </reaction>
</comment>
<dbReference type="InterPro" id="IPR000111">
    <property type="entry name" value="Glyco_hydro_27/36_CS"/>
</dbReference>
<keyword evidence="11 12" id="KW-0326">Glycosidase</keyword>
<comment type="subcellular location">
    <subcellularLocation>
        <location evidence="3">Secreted</location>
    </subcellularLocation>
</comment>
<dbReference type="EC" id="3.2.1.22" evidence="5 12"/>
<evidence type="ECO:0000256" key="7">
    <source>
        <dbReference type="ARBA" id="ARBA00022729"/>
    </source>
</evidence>
<protein>
    <recommendedName>
        <fullName evidence="5 12">Alpha-galactosidase</fullName>
        <ecNumber evidence="5 12">3.2.1.22</ecNumber>
    </recommendedName>
    <alternativeName>
        <fullName evidence="12">Melibiase</fullName>
    </alternativeName>
</protein>
<keyword evidence="10" id="KW-0325">Glycoprotein</keyword>
<evidence type="ECO:0000256" key="12">
    <source>
        <dbReference type="RuleBase" id="RU361168"/>
    </source>
</evidence>
<proteinExistence type="inferred from homology"/>
<evidence type="ECO:0000256" key="3">
    <source>
        <dbReference type="ARBA" id="ARBA00004613"/>
    </source>
</evidence>
<dbReference type="CDD" id="cd14792">
    <property type="entry name" value="GH27"/>
    <property type="match status" value="1"/>
</dbReference>
<reference evidence="14" key="1">
    <citation type="submission" date="2023-01" db="EMBL/GenBank/DDBJ databases">
        <title>Metagenome sequencing of chrysophaentin producing Chrysophaeum taylorii.</title>
        <authorList>
            <person name="Davison J."/>
            <person name="Bewley C."/>
        </authorList>
    </citation>
    <scope>NUCLEOTIDE SEQUENCE</scope>
    <source>
        <strain evidence="14">NIES-1699</strain>
    </source>
</reference>
<evidence type="ECO:0000256" key="1">
    <source>
        <dbReference type="ARBA" id="ARBA00001255"/>
    </source>
</evidence>
<evidence type="ECO:0000256" key="8">
    <source>
        <dbReference type="ARBA" id="ARBA00022801"/>
    </source>
</evidence>
<dbReference type="Gene3D" id="3.20.20.70">
    <property type="entry name" value="Aldolase class I"/>
    <property type="match status" value="1"/>
</dbReference>
<comment type="similarity">
    <text evidence="4 12">Belongs to the glycosyl hydrolase 27 family.</text>
</comment>
<evidence type="ECO:0000256" key="5">
    <source>
        <dbReference type="ARBA" id="ARBA00012755"/>
    </source>
</evidence>
<dbReference type="InterPro" id="IPR041233">
    <property type="entry name" value="Melibiase_C"/>
</dbReference>
<dbReference type="GO" id="GO:0005737">
    <property type="term" value="C:cytoplasm"/>
    <property type="evidence" value="ECO:0007669"/>
    <property type="project" value="TreeGrafter"/>
</dbReference>